<dbReference type="AlphaFoldDB" id="A0A3M7TAX9"/>
<name>A0A3M7TAX9_BRAPC</name>
<gene>
    <name evidence="1" type="ORF">BpHYR1_034789</name>
</gene>
<evidence type="ECO:0000313" key="2">
    <source>
        <dbReference type="Proteomes" id="UP000276133"/>
    </source>
</evidence>
<comment type="caution">
    <text evidence="1">The sequence shown here is derived from an EMBL/GenBank/DDBJ whole genome shotgun (WGS) entry which is preliminary data.</text>
</comment>
<protein>
    <submittedName>
        <fullName evidence="1">Uncharacterized protein</fullName>
    </submittedName>
</protein>
<dbReference type="Proteomes" id="UP000276133">
    <property type="component" value="Unassembled WGS sequence"/>
</dbReference>
<feature type="non-terminal residue" evidence="1">
    <location>
        <position position="1"/>
    </location>
</feature>
<organism evidence="1 2">
    <name type="scientific">Brachionus plicatilis</name>
    <name type="common">Marine rotifer</name>
    <name type="synonym">Brachionus muelleri</name>
    <dbReference type="NCBI Taxonomy" id="10195"/>
    <lineage>
        <taxon>Eukaryota</taxon>
        <taxon>Metazoa</taxon>
        <taxon>Spiralia</taxon>
        <taxon>Gnathifera</taxon>
        <taxon>Rotifera</taxon>
        <taxon>Eurotatoria</taxon>
        <taxon>Monogononta</taxon>
        <taxon>Pseudotrocha</taxon>
        <taxon>Ploima</taxon>
        <taxon>Brachionidae</taxon>
        <taxon>Brachionus</taxon>
    </lineage>
</organism>
<sequence length="103" mass="12358">DELEIVLNKTGKEKEEKYEQLARLDLALRFQEKPILFYERKKKEPNSFCGQMITDYLNTRSTKTKSYPYFYAQIKKIELDFSGQKSKKNLFDSLKLLLVQNFY</sequence>
<dbReference type="EMBL" id="REGN01000035">
    <property type="protein sequence ID" value="RNA45048.1"/>
    <property type="molecule type" value="Genomic_DNA"/>
</dbReference>
<evidence type="ECO:0000313" key="1">
    <source>
        <dbReference type="EMBL" id="RNA45048.1"/>
    </source>
</evidence>
<keyword evidence="2" id="KW-1185">Reference proteome</keyword>
<reference evidence="1 2" key="1">
    <citation type="journal article" date="2018" name="Sci. Rep.">
        <title>Genomic signatures of local adaptation to the degree of environmental predictability in rotifers.</title>
        <authorList>
            <person name="Franch-Gras L."/>
            <person name="Hahn C."/>
            <person name="Garcia-Roger E.M."/>
            <person name="Carmona M.J."/>
            <person name="Serra M."/>
            <person name="Gomez A."/>
        </authorList>
    </citation>
    <scope>NUCLEOTIDE SEQUENCE [LARGE SCALE GENOMIC DNA]</scope>
    <source>
        <strain evidence="1">HYR1</strain>
    </source>
</reference>
<proteinExistence type="predicted"/>
<accession>A0A3M7TAX9</accession>